<name>A0ACB7UPK3_DIOAL</name>
<keyword evidence="2" id="KW-1185">Reference proteome</keyword>
<accession>A0ACB7UPK3</accession>
<proteinExistence type="predicted"/>
<dbReference type="EMBL" id="CM037024">
    <property type="protein sequence ID" value="KAH7662649.1"/>
    <property type="molecule type" value="Genomic_DNA"/>
</dbReference>
<organism evidence="1 2">
    <name type="scientific">Dioscorea alata</name>
    <name type="common">Purple yam</name>
    <dbReference type="NCBI Taxonomy" id="55571"/>
    <lineage>
        <taxon>Eukaryota</taxon>
        <taxon>Viridiplantae</taxon>
        <taxon>Streptophyta</taxon>
        <taxon>Embryophyta</taxon>
        <taxon>Tracheophyta</taxon>
        <taxon>Spermatophyta</taxon>
        <taxon>Magnoliopsida</taxon>
        <taxon>Liliopsida</taxon>
        <taxon>Dioscoreales</taxon>
        <taxon>Dioscoreaceae</taxon>
        <taxon>Dioscorea</taxon>
    </lineage>
</organism>
<gene>
    <name evidence="1" type="ORF">IHE45_14G001900</name>
</gene>
<sequence>MVASSGCVEDASTIKVSATKFNTNGAMLGLYFSLLYWSRQPSNSSICILSLMLLLIDSEELASLLQLVTWRTKLSILLNG</sequence>
<evidence type="ECO:0000313" key="1">
    <source>
        <dbReference type="EMBL" id="KAH7662649.1"/>
    </source>
</evidence>
<evidence type="ECO:0000313" key="2">
    <source>
        <dbReference type="Proteomes" id="UP000827976"/>
    </source>
</evidence>
<comment type="caution">
    <text evidence="1">The sequence shown here is derived from an EMBL/GenBank/DDBJ whole genome shotgun (WGS) entry which is preliminary data.</text>
</comment>
<reference evidence="2" key="1">
    <citation type="journal article" date="2022" name="Nat. Commun.">
        <title>Chromosome evolution and the genetic basis of agronomically important traits in greater yam.</title>
        <authorList>
            <person name="Bredeson J.V."/>
            <person name="Lyons J.B."/>
            <person name="Oniyinde I.O."/>
            <person name="Okereke N.R."/>
            <person name="Kolade O."/>
            <person name="Nnabue I."/>
            <person name="Nwadili C.O."/>
            <person name="Hribova E."/>
            <person name="Parker M."/>
            <person name="Nwogha J."/>
            <person name="Shu S."/>
            <person name="Carlson J."/>
            <person name="Kariba R."/>
            <person name="Muthemba S."/>
            <person name="Knop K."/>
            <person name="Barton G.J."/>
            <person name="Sherwood A.V."/>
            <person name="Lopez-Montes A."/>
            <person name="Asiedu R."/>
            <person name="Jamnadass R."/>
            <person name="Muchugi A."/>
            <person name="Goodstein D."/>
            <person name="Egesi C.N."/>
            <person name="Featherston J."/>
            <person name="Asfaw A."/>
            <person name="Simpson G.G."/>
            <person name="Dolezel J."/>
            <person name="Hendre P.S."/>
            <person name="Van Deynze A."/>
            <person name="Kumar P.L."/>
            <person name="Obidiegwu J.E."/>
            <person name="Bhattacharjee R."/>
            <person name="Rokhsar D.S."/>
        </authorList>
    </citation>
    <scope>NUCLEOTIDE SEQUENCE [LARGE SCALE GENOMIC DNA]</scope>
    <source>
        <strain evidence="2">cv. TDa95/00328</strain>
    </source>
</reference>
<dbReference type="Proteomes" id="UP000827976">
    <property type="component" value="Chromosome 14"/>
</dbReference>
<protein>
    <submittedName>
        <fullName evidence="1">Uncharacterized protein</fullName>
    </submittedName>
</protein>